<sequence>MFNRELFYALCDKYGVEFNDQYDKPMLKTEDGLRELVEQDVKDIFSKRQKAEQ</sequence>
<organism evidence="1 2">
    <name type="scientific">Coprococcus catus GD/7</name>
    <dbReference type="NCBI Taxonomy" id="717962"/>
    <lineage>
        <taxon>Bacteria</taxon>
        <taxon>Bacillati</taxon>
        <taxon>Bacillota</taxon>
        <taxon>Clostridia</taxon>
        <taxon>Lachnospirales</taxon>
        <taxon>Lachnospiraceae</taxon>
        <taxon>Coprococcus</taxon>
    </lineage>
</organism>
<evidence type="ECO:0000313" key="2">
    <source>
        <dbReference type="Proteomes" id="UP000008798"/>
    </source>
</evidence>
<dbReference type="Proteomes" id="UP000008798">
    <property type="component" value="Chromosome"/>
</dbReference>
<protein>
    <submittedName>
        <fullName evidence="1">Uncharacterized protein</fullName>
    </submittedName>
</protein>
<dbReference type="AlphaFoldDB" id="D4J953"/>
<dbReference type="STRING" id="717962.CC1_21750"/>
<dbReference type="EMBL" id="FP929038">
    <property type="protein sequence ID" value="CBK80874.1"/>
    <property type="molecule type" value="Genomic_DNA"/>
</dbReference>
<reference evidence="1 2" key="2">
    <citation type="submission" date="2010-03" db="EMBL/GenBank/DDBJ databases">
        <authorList>
            <person name="Pajon A."/>
        </authorList>
    </citation>
    <scope>NUCLEOTIDE SEQUENCE [LARGE SCALE GENOMIC DNA]</scope>
    <source>
        <strain evidence="1 2">GD/7</strain>
    </source>
</reference>
<name>D4J953_9FIRM</name>
<reference evidence="1 2" key="1">
    <citation type="submission" date="2010-03" db="EMBL/GenBank/DDBJ databases">
        <title>The genome sequence of Coprococcus catus GD/7.</title>
        <authorList>
            <consortium name="metaHIT consortium -- http://www.metahit.eu/"/>
            <person name="Pajon A."/>
            <person name="Turner K."/>
            <person name="Parkhill J."/>
            <person name="Duncan S."/>
            <person name="Flint H."/>
        </authorList>
    </citation>
    <scope>NUCLEOTIDE SEQUENCE [LARGE SCALE GENOMIC DNA]</scope>
    <source>
        <strain evidence="1 2">GD/7</strain>
    </source>
</reference>
<gene>
    <name evidence="1" type="ORF">CC1_21750</name>
</gene>
<dbReference type="HOGENOM" id="CLU_3060509_0_0_9"/>
<proteinExistence type="predicted"/>
<evidence type="ECO:0000313" key="1">
    <source>
        <dbReference type="EMBL" id="CBK80874.1"/>
    </source>
</evidence>
<dbReference type="KEGG" id="cct:CC1_21750"/>
<dbReference type="PATRIC" id="fig|717962.3.peg.2090"/>
<accession>D4J953</accession>
<dbReference type="RefSeq" id="WP_015514442.1">
    <property type="nucleotide sequence ID" value="NC_021009.1"/>
</dbReference>